<feature type="domain" description="Major facilitator superfamily (MFS) profile" evidence="5">
    <location>
        <begin position="1"/>
        <end position="378"/>
    </location>
</feature>
<keyword evidence="1 4" id="KW-0812">Transmembrane</keyword>
<evidence type="ECO:0000256" key="2">
    <source>
        <dbReference type="ARBA" id="ARBA00022989"/>
    </source>
</evidence>
<name>A0A7I9VTH4_9BACT</name>
<protein>
    <submittedName>
        <fullName evidence="6">Fosmidomycin resistance protein</fullName>
    </submittedName>
</protein>
<feature type="transmembrane region" description="Helical" evidence="4">
    <location>
        <begin position="34"/>
        <end position="51"/>
    </location>
</feature>
<sequence length="392" mass="41218">MLAAVSFCHLLNDMLQSAIPSAYPIFKGAYHLDFGQIGVITLTSQFTASLLQPVVGMYTDRRPLPYSLAIGMCFTLAGLLLLAVAPSYPFVLAAVACVGVGSAVFHPESSRVARMASGGRHGLAQSFFQVGGNVGSAVGPLLAAFVILPFGQHSIALFSLGAAAAILVLLGVGRWYAGRRAQGGRAAGEGARLPRRRVLAAVAVLVALVFSKYFYLASLNSYYTFFLIQRFHLSVREAQLQLFLFLGAVAVGTLAGGPIGDRIGRRYVIWGSILGVLPFTLALPYANRSLTTVLTVVIGLVLSSAFSAIVVYAQELMPGRVGAVAGLFFGVAFGVGGVGAALLGEVADRHGIEFVYRVCSFLPAIGLLTAFLPDLEQRARAARSAATEVEAT</sequence>
<dbReference type="Proteomes" id="UP000503640">
    <property type="component" value="Unassembled WGS sequence"/>
</dbReference>
<keyword evidence="3 4" id="KW-0472">Membrane</keyword>
<dbReference type="PANTHER" id="PTHR43129:SF1">
    <property type="entry name" value="FOSMIDOMYCIN RESISTANCE PROTEIN"/>
    <property type="match status" value="1"/>
</dbReference>
<evidence type="ECO:0000259" key="5">
    <source>
        <dbReference type="PROSITE" id="PS50850"/>
    </source>
</evidence>
<evidence type="ECO:0000313" key="7">
    <source>
        <dbReference type="Proteomes" id="UP000503640"/>
    </source>
</evidence>
<dbReference type="AlphaFoldDB" id="A0A7I9VTH4"/>
<feature type="transmembrane region" description="Helical" evidence="4">
    <location>
        <begin position="267"/>
        <end position="286"/>
    </location>
</feature>
<evidence type="ECO:0000256" key="3">
    <source>
        <dbReference type="ARBA" id="ARBA00023136"/>
    </source>
</evidence>
<gene>
    <name evidence="6" type="ORF">AMYX_39880</name>
</gene>
<dbReference type="CDD" id="cd17478">
    <property type="entry name" value="MFS_FsR"/>
    <property type="match status" value="1"/>
</dbReference>
<dbReference type="PROSITE" id="PS50850">
    <property type="entry name" value="MFS"/>
    <property type="match status" value="1"/>
</dbReference>
<dbReference type="InterPro" id="IPR020846">
    <property type="entry name" value="MFS_dom"/>
</dbReference>
<feature type="transmembrane region" description="Helical" evidence="4">
    <location>
        <begin position="324"/>
        <end position="342"/>
    </location>
</feature>
<feature type="transmembrane region" description="Helical" evidence="4">
    <location>
        <begin position="88"/>
        <end position="106"/>
    </location>
</feature>
<comment type="caution">
    <text evidence="6">The sequence shown here is derived from an EMBL/GenBank/DDBJ whole genome shotgun (WGS) entry which is preliminary data.</text>
</comment>
<organism evidence="6 7">
    <name type="scientific">Anaeromyxobacter diazotrophicus</name>
    <dbReference type="NCBI Taxonomy" id="2590199"/>
    <lineage>
        <taxon>Bacteria</taxon>
        <taxon>Pseudomonadati</taxon>
        <taxon>Myxococcota</taxon>
        <taxon>Myxococcia</taxon>
        <taxon>Myxococcales</taxon>
        <taxon>Cystobacterineae</taxon>
        <taxon>Anaeromyxobacteraceae</taxon>
        <taxon>Anaeromyxobacter</taxon>
    </lineage>
</organism>
<evidence type="ECO:0000256" key="1">
    <source>
        <dbReference type="ARBA" id="ARBA00022692"/>
    </source>
</evidence>
<feature type="transmembrane region" description="Helical" evidence="4">
    <location>
        <begin position="238"/>
        <end position="255"/>
    </location>
</feature>
<dbReference type="PANTHER" id="PTHR43129">
    <property type="entry name" value="FOSMIDOMYCIN RESISTANCE PROTEIN"/>
    <property type="match status" value="1"/>
</dbReference>
<dbReference type="InterPro" id="IPR011701">
    <property type="entry name" value="MFS"/>
</dbReference>
<feature type="transmembrane region" description="Helical" evidence="4">
    <location>
        <begin position="154"/>
        <end position="177"/>
    </location>
</feature>
<proteinExistence type="predicted"/>
<dbReference type="GO" id="GO:0022857">
    <property type="term" value="F:transmembrane transporter activity"/>
    <property type="evidence" value="ECO:0007669"/>
    <property type="project" value="InterPro"/>
</dbReference>
<feature type="transmembrane region" description="Helical" evidence="4">
    <location>
        <begin position="354"/>
        <end position="373"/>
    </location>
</feature>
<evidence type="ECO:0000256" key="4">
    <source>
        <dbReference type="SAM" id="Phobius"/>
    </source>
</evidence>
<keyword evidence="7" id="KW-1185">Reference proteome</keyword>
<feature type="transmembrane region" description="Helical" evidence="4">
    <location>
        <begin position="63"/>
        <end position="82"/>
    </location>
</feature>
<feature type="transmembrane region" description="Helical" evidence="4">
    <location>
        <begin position="292"/>
        <end position="312"/>
    </location>
</feature>
<feature type="transmembrane region" description="Helical" evidence="4">
    <location>
        <begin position="127"/>
        <end position="148"/>
    </location>
</feature>
<feature type="transmembrane region" description="Helical" evidence="4">
    <location>
        <begin position="198"/>
        <end position="218"/>
    </location>
</feature>
<keyword evidence="2 4" id="KW-1133">Transmembrane helix</keyword>
<dbReference type="Gene3D" id="1.20.1250.20">
    <property type="entry name" value="MFS general substrate transporter like domains"/>
    <property type="match status" value="2"/>
</dbReference>
<dbReference type="InterPro" id="IPR036259">
    <property type="entry name" value="MFS_trans_sf"/>
</dbReference>
<dbReference type="EMBL" id="BJTG01000012">
    <property type="protein sequence ID" value="GEJ59247.1"/>
    <property type="molecule type" value="Genomic_DNA"/>
</dbReference>
<reference evidence="7" key="1">
    <citation type="journal article" date="2020" name="Appl. Environ. Microbiol.">
        <title>Diazotrophic Anaeromyxobacter Isolates from Soils.</title>
        <authorList>
            <person name="Masuda Y."/>
            <person name="Yamanaka H."/>
            <person name="Xu Z.X."/>
            <person name="Shiratori Y."/>
            <person name="Aono T."/>
            <person name="Amachi S."/>
            <person name="Senoo K."/>
            <person name="Itoh H."/>
        </authorList>
    </citation>
    <scope>NUCLEOTIDE SEQUENCE [LARGE SCALE GENOMIC DNA]</scope>
    <source>
        <strain evidence="7">R267</strain>
    </source>
</reference>
<dbReference type="GO" id="GO:0005886">
    <property type="term" value="C:plasma membrane"/>
    <property type="evidence" value="ECO:0007669"/>
    <property type="project" value="TreeGrafter"/>
</dbReference>
<accession>A0A7I9VTH4</accession>
<dbReference type="SUPFAM" id="SSF103473">
    <property type="entry name" value="MFS general substrate transporter"/>
    <property type="match status" value="1"/>
</dbReference>
<evidence type="ECO:0000313" key="6">
    <source>
        <dbReference type="EMBL" id="GEJ59247.1"/>
    </source>
</evidence>
<dbReference type="Pfam" id="PF07690">
    <property type="entry name" value="MFS_1"/>
    <property type="match status" value="1"/>
</dbReference>